<sequence length="389" mass="45468">MLEAIYCIILLLFFWPLVFAPFYLYHFFKKLVRLYDQLNSCTEKAIALEGSISLLRVELSNETSTLRHLKNSIQNLEQRKSLKKHQQSKTKLPYFITAFISLVLVAIYYIFNVAHGAFADKLEKSTITVNNFLSPFLLVLSVYLLYETLKTTRRELNETKDYLEKQKQKDLYLLYVEELKASSQNLANQIEHPTGAYSLDDIMLRENFMVSMTLLNEEEFKRLPPEYVEKIHPELANTFSEYNTYDFEIKNEVQIALAKHLILKKIFDPGRYSLLDFFQAKEKKGIDDPILLIENRMKIVVRDAIFKERNLYYFEVAMLRQAKQIASILKKIESLDSLDVDAWHHIHRLTSVHVSILSKISNKSPDCPFAESIKVLLSHTMTSNYMSGF</sequence>
<accession>A0A162BQ22</accession>
<evidence type="ECO:0008006" key="5">
    <source>
        <dbReference type="Google" id="ProtNLM"/>
    </source>
</evidence>
<dbReference type="RefSeq" id="WP_063381560.1">
    <property type="nucleotide sequence ID" value="NZ_AUXX01000021.1"/>
</dbReference>
<evidence type="ECO:0000313" key="4">
    <source>
        <dbReference type="Proteomes" id="UP000076661"/>
    </source>
</evidence>
<protein>
    <recommendedName>
        <fullName evidence="5">Phage abortive infection protein</fullName>
    </recommendedName>
</protein>
<evidence type="ECO:0000256" key="1">
    <source>
        <dbReference type="SAM" id="Coils"/>
    </source>
</evidence>
<dbReference type="AlphaFoldDB" id="A0A162BQ22"/>
<keyword evidence="2" id="KW-0812">Transmembrane</keyword>
<keyword evidence="2" id="KW-1133">Transmembrane helix</keyword>
<feature type="coiled-coil region" evidence="1">
    <location>
        <begin position="59"/>
        <end position="86"/>
    </location>
</feature>
<dbReference type="EMBL" id="AUXX01000021">
    <property type="protein sequence ID" value="KZN65476.1"/>
    <property type="molecule type" value="Genomic_DNA"/>
</dbReference>
<keyword evidence="2" id="KW-0472">Membrane</keyword>
<dbReference type="PATRIC" id="fig|1365257.3.peg.2958"/>
<keyword evidence="1" id="KW-0175">Coiled coil</keyword>
<reference evidence="3 4" key="1">
    <citation type="submission" date="2013-07" db="EMBL/GenBank/DDBJ databases">
        <title>Comparative Genomic and Metabolomic Analysis of Twelve Strains of Pseudoalteromonas luteoviolacea.</title>
        <authorList>
            <person name="Vynne N.G."/>
            <person name="Mansson M."/>
            <person name="Gram L."/>
        </authorList>
    </citation>
    <scope>NUCLEOTIDE SEQUENCE [LARGE SCALE GENOMIC DNA]</scope>
    <source>
        <strain evidence="3 4">S4060-1</strain>
    </source>
</reference>
<gene>
    <name evidence="3" type="ORF">N478_21310</name>
</gene>
<feature type="transmembrane region" description="Helical" evidence="2">
    <location>
        <begin position="92"/>
        <end position="111"/>
    </location>
</feature>
<comment type="caution">
    <text evidence="3">The sequence shown here is derived from an EMBL/GenBank/DDBJ whole genome shotgun (WGS) entry which is preliminary data.</text>
</comment>
<evidence type="ECO:0000256" key="2">
    <source>
        <dbReference type="SAM" id="Phobius"/>
    </source>
</evidence>
<evidence type="ECO:0000313" key="3">
    <source>
        <dbReference type="EMBL" id="KZN65476.1"/>
    </source>
</evidence>
<feature type="transmembrane region" description="Helical" evidence="2">
    <location>
        <begin position="127"/>
        <end position="146"/>
    </location>
</feature>
<organism evidence="3 4">
    <name type="scientific">Pseudoalteromonas luteoviolacea S4060-1</name>
    <dbReference type="NCBI Taxonomy" id="1365257"/>
    <lineage>
        <taxon>Bacteria</taxon>
        <taxon>Pseudomonadati</taxon>
        <taxon>Pseudomonadota</taxon>
        <taxon>Gammaproteobacteria</taxon>
        <taxon>Alteromonadales</taxon>
        <taxon>Pseudoalteromonadaceae</taxon>
        <taxon>Pseudoalteromonas</taxon>
    </lineage>
</organism>
<proteinExistence type="predicted"/>
<feature type="transmembrane region" description="Helical" evidence="2">
    <location>
        <begin position="6"/>
        <end position="25"/>
    </location>
</feature>
<dbReference type="Proteomes" id="UP000076661">
    <property type="component" value="Unassembled WGS sequence"/>
</dbReference>
<name>A0A162BQ22_9GAMM</name>